<organism evidence="1 2">
    <name type="scientific">Gloeobacter kilaueensis (strain ATCC BAA-2537 / CCAP 1431/1 / ULC 316 / JS1)</name>
    <dbReference type="NCBI Taxonomy" id="1183438"/>
    <lineage>
        <taxon>Bacteria</taxon>
        <taxon>Bacillati</taxon>
        <taxon>Cyanobacteriota</taxon>
        <taxon>Cyanophyceae</taxon>
        <taxon>Gloeobacterales</taxon>
        <taxon>Gloeobacteraceae</taxon>
        <taxon>Gloeobacter</taxon>
    </lineage>
</organism>
<proteinExistence type="predicted"/>
<dbReference type="PATRIC" id="fig|1183438.3.peg.1663"/>
<dbReference type="CDD" id="cd04659">
    <property type="entry name" value="Piwi_piwi-like_ProArk"/>
    <property type="match status" value="1"/>
</dbReference>
<dbReference type="GO" id="GO:0003676">
    <property type="term" value="F:nucleic acid binding"/>
    <property type="evidence" value="ECO:0007669"/>
    <property type="project" value="InterPro"/>
</dbReference>
<dbReference type="eggNOG" id="COG1431">
    <property type="taxonomic scope" value="Bacteria"/>
</dbReference>
<accession>U5QJV2</accession>
<dbReference type="RefSeq" id="WP_023173054.1">
    <property type="nucleotide sequence ID" value="NC_022600.1"/>
</dbReference>
<dbReference type="Proteomes" id="UP000017396">
    <property type="component" value="Chromosome"/>
</dbReference>
<dbReference type="HOGENOM" id="CLU_031104_1_0_3"/>
<name>U5QJV2_GLOK1</name>
<dbReference type="EMBL" id="CP003587">
    <property type="protein sequence ID" value="AGY57935.1"/>
    <property type="molecule type" value="Genomic_DNA"/>
</dbReference>
<dbReference type="SUPFAM" id="SSF53098">
    <property type="entry name" value="Ribonuclease H-like"/>
    <property type="match status" value="1"/>
</dbReference>
<dbReference type="InterPro" id="IPR012337">
    <property type="entry name" value="RNaseH-like_sf"/>
</dbReference>
<dbReference type="AlphaFoldDB" id="U5QJV2"/>
<protein>
    <recommendedName>
        <fullName evidence="3">Piwi domain-containing protein</fullName>
    </recommendedName>
</protein>
<evidence type="ECO:0008006" key="3">
    <source>
        <dbReference type="Google" id="ProtNLM"/>
    </source>
</evidence>
<keyword evidence="2" id="KW-1185">Reference proteome</keyword>
<dbReference type="STRING" id="1183438.GKIL_1689"/>
<dbReference type="KEGG" id="glj:GKIL_1689"/>
<sequence length="420" mass="48846">MLTSNLYPPFPGFGEHSPLPISLAFSQQRCKAVSEEDLIAATAGVQHNQAVTNVAELFIEAMEYIVQKSAVDVLICAPPKFLTDILDDLEDVEDEAEHISKLQGLVVFKQKLIFHDYLKAKAMRLRRPVQYIRQTTYDIDARKQRKKRRSGFKNKALQDDATCAWNIYLALYYKSGATPWRMPLNPYDYPTCYVGLAFYQSLDKSKLLTSTAQIFNERGYGHILRGAPAKLDKDDRQPHLAEEDAATLMERILHAYKQEHDTMPTRFVMHKSSKYTDCEFNGFKEVLKSNRVNFYDFLNLDDSYNRTRLYRNEYYPPLRGTMIELDEVSHVLYTFGSIDFYKEYPGMYVPKPLKFKCEFTQQTSTVLAQEILALTKMNWNSSRFENSRPITLKAAREVGAILKYLNGEEDIVEYFYRYYM</sequence>
<dbReference type="InterPro" id="IPR036397">
    <property type="entry name" value="RNaseH_sf"/>
</dbReference>
<evidence type="ECO:0000313" key="2">
    <source>
        <dbReference type="Proteomes" id="UP000017396"/>
    </source>
</evidence>
<gene>
    <name evidence="1" type="ORF">GKIL_1689</name>
</gene>
<dbReference type="OrthoDB" id="530017at2"/>
<reference evidence="1 2" key="1">
    <citation type="journal article" date="2013" name="PLoS ONE">
        <title>Cultivation and Complete Genome Sequencing of Gloeobacter kilaueensis sp. nov., from a Lava Cave in Kilauea Caldera, Hawai'i.</title>
        <authorList>
            <person name="Saw J.H."/>
            <person name="Schatz M."/>
            <person name="Brown M.V."/>
            <person name="Kunkel D.D."/>
            <person name="Foster J.S."/>
            <person name="Shick H."/>
            <person name="Christensen S."/>
            <person name="Hou S."/>
            <person name="Wan X."/>
            <person name="Donachie S.P."/>
        </authorList>
    </citation>
    <scope>NUCLEOTIDE SEQUENCE [LARGE SCALE GENOMIC DNA]</scope>
    <source>
        <strain evidence="2">JS</strain>
    </source>
</reference>
<dbReference type="Gene3D" id="3.30.420.10">
    <property type="entry name" value="Ribonuclease H-like superfamily/Ribonuclease H"/>
    <property type="match status" value="1"/>
</dbReference>
<evidence type="ECO:0000313" key="1">
    <source>
        <dbReference type="EMBL" id="AGY57935.1"/>
    </source>
</evidence>